<dbReference type="Gene3D" id="3.20.20.30">
    <property type="entry name" value="Luciferase-like domain"/>
    <property type="match status" value="1"/>
</dbReference>
<evidence type="ECO:0008006" key="3">
    <source>
        <dbReference type="Google" id="ProtNLM"/>
    </source>
</evidence>
<dbReference type="STRING" id="1271860.SAMN05216174_10267"/>
<evidence type="ECO:0000313" key="2">
    <source>
        <dbReference type="Proteomes" id="UP000199501"/>
    </source>
</evidence>
<accession>A0A1G6LGC2</accession>
<gene>
    <name evidence="1" type="ORF">SAMN05216174_10267</name>
</gene>
<dbReference type="GO" id="GO:0016705">
    <property type="term" value="F:oxidoreductase activity, acting on paired donors, with incorporation or reduction of molecular oxygen"/>
    <property type="evidence" value="ECO:0007669"/>
    <property type="project" value="InterPro"/>
</dbReference>
<evidence type="ECO:0000313" key="1">
    <source>
        <dbReference type="EMBL" id="SDC42482.1"/>
    </source>
</evidence>
<dbReference type="EMBL" id="FMZZ01000002">
    <property type="protein sequence ID" value="SDC42482.1"/>
    <property type="molecule type" value="Genomic_DNA"/>
</dbReference>
<sequence length="109" mass="12168">MYGNPVETVRGWRELAEAENLSIRDLAIEVTARQTFVGSPQTVADTIDDLVQRDAADGFILVPHIVPAGLTISWAPSSRCCRNARFPHGLHRHDMRDHLGLDSVETLRH</sequence>
<proteinExistence type="predicted"/>
<reference evidence="2" key="1">
    <citation type="submission" date="2016-10" db="EMBL/GenBank/DDBJ databases">
        <authorList>
            <person name="Varghese N."/>
            <person name="Submissions S."/>
        </authorList>
    </citation>
    <scope>NUCLEOTIDE SEQUENCE [LARGE SCALE GENOMIC DNA]</scope>
    <source>
        <strain evidence="2">IBRC-M 10403</strain>
    </source>
</reference>
<organism evidence="1 2">
    <name type="scientific">Actinokineospora iranica</name>
    <dbReference type="NCBI Taxonomy" id="1271860"/>
    <lineage>
        <taxon>Bacteria</taxon>
        <taxon>Bacillati</taxon>
        <taxon>Actinomycetota</taxon>
        <taxon>Actinomycetes</taxon>
        <taxon>Pseudonocardiales</taxon>
        <taxon>Pseudonocardiaceae</taxon>
        <taxon>Actinokineospora</taxon>
    </lineage>
</organism>
<dbReference type="SUPFAM" id="SSF51679">
    <property type="entry name" value="Bacterial luciferase-like"/>
    <property type="match status" value="1"/>
</dbReference>
<dbReference type="InterPro" id="IPR036661">
    <property type="entry name" value="Luciferase-like_sf"/>
</dbReference>
<protein>
    <recommendedName>
        <fullName evidence="3">Luciferase-like monooxygenase</fullName>
    </recommendedName>
</protein>
<dbReference type="Proteomes" id="UP000199501">
    <property type="component" value="Unassembled WGS sequence"/>
</dbReference>
<keyword evidence="2" id="KW-1185">Reference proteome</keyword>
<dbReference type="AlphaFoldDB" id="A0A1G6LGC2"/>
<name>A0A1G6LGC2_9PSEU</name>